<proteinExistence type="predicted"/>
<accession>A0A1T2KS14</accession>
<gene>
    <name evidence="1" type="ORF">BOW51_11000</name>
</gene>
<evidence type="ECO:0000313" key="1">
    <source>
        <dbReference type="EMBL" id="OOZ35654.1"/>
    </source>
</evidence>
<name>A0A1T2KS14_9GAMM</name>
<dbReference type="InterPro" id="IPR038590">
    <property type="entry name" value="YaeQ_sf"/>
</dbReference>
<evidence type="ECO:0008006" key="3">
    <source>
        <dbReference type="Google" id="ProtNLM"/>
    </source>
</evidence>
<organism evidence="1 2">
    <name type="scientific">Solemya velesiana gill symbiont</name>
    <dbReference type="NCBI Taxonomy" id="1918948"/>
    <lineage>
        <taxon>Bacteria</taxon>
        <taxon>Pseudomonadati</taxon>
        <taxon>Pseudomonadota</taxon>
        <taxon>Gammaproteobacteria</taxon>
        <taxon>sulfur-oxidizing symbionts</taxon>
    </lineage>
</organism>
<dbReference type="SUPFAM" id="SSF52980">
    <property type="entry name" value="Restriction endonuclease-like"/>
    <property type="match status" value="1"/>
</dbReference>
<comment type="caution">
    <text evidence="1">The sequence shown here is derived from an EMBL/GenBank/DDBJ whole genome shotgun (WGS) entry which is preliminary data.</text>
</comment>
<protein>
    <recommendedName>
        <fullName evidence="3">YaeQ family protein</fullName>
    </recommendedName>
</protein>
<dbReference type="Proteomes" id="UP000190896">
    <property type="component" value="Unassembled WGS sequence"/>
</dbReference>
<dbReference type="PANTHER" id="PTHR38784">
    <property type="entry name" value="SUCROSE PHOSPHORYLASE"/>
    <property type="match status" value="1"/>
</dbReference>
<dbReference type="Pfam" id="PF07152">
    <property type="entry name" value="YaeQ"/>
    <property type="match status" value="1"/>
</dbReference>
<dbReference type="PANTHER" id="PTHR38784:SF1">
    <property type="entry name" value="SUCROSE PHOSPHORYLASE"/>
    <property type="match status" value="1"/>
</dbReference>
<evidence type="ECO:0000313" key="2">
    <source>
        <dbReference type="Proteomes" id="UP000190896"/>
    </source>
</evidence>
<dbReference type="AlphaFoldDB" id="A0A1T2KS14"/>
<reference evidence="1 2" key="1">
    <citation type="submission" date="2016-11" db="EMBL/GenBank/DDBJ databases">
        <title>Mixed transmission modes and dynamic genome evolution in an obligate animal-bacterial symbiosis.</title>
        <authorList>
            <person name="Russell S.L."/>
            <person name="Corbett-Detig R.B."/>
            <person name="Cavanaugh C.M."/>
        </authorList>
    </citation>
    <scope>NUCLEOTIDE SEQUENCE [LARGE SCALE GENOMIC DNA]</scope>
    <source>
        <strain evidence="1">Se-Cadez</strain>
    </source>
</reference>
<dbReference type="SMART" id="SM01322">
    <property type="entry name" value="YaeQ"/>
    <property type="match status" value="1"/>
</dbReference>
<dbReference type="Gene3D" id="3.10.640.10">
    <property type="entry name" value="Restriction endonuclease-like alpha-beta roll domain"/>
    <property type="match status" value="1"/>
</dbReference>
<keyword evidence="2" id="KW-1185">Reference proteome</keyword>
<sequence>MSRWVEVGQPSPERVKTACRKANQVTLFLYGKRQDRWLQANINRLGTLDNLTITPLPENLLDPLANELKRTLEWSLTVTDGMLYLDTADAHHQLQLTCLVQPGH</sequence>
<dbReference type="EMBL" id="MPRJ01000086">
    <property type="protein sequence ID" value="OOZ35654.1"/>
    <property type="molecule type" value="Genomic_DNA"/>
</dbReference>
<dbReference type="InterPro" id="IPR011335">
    <property type="entry name" value="Restrct_endonuc-II-like"/>
</dbReference>
<dbReference type="InterPro" id="IPR009822">
    <property type="entry name" value="YaeQ"/>
</dbReference>